<accession>A0A074Z3N8</accession>
<dbReference type="GeneID" id="20325422"/>
<dbReference type="OrthoDB" id="4937502at2759"/>
<evidence type="ECO:0000313" key="5">
    <source>
        <dbReference type="EMBL" id="KER20137.1"/>
    </source>
</evidence>
<dbReference type="FunFam" id="2.60.40.770:FF:000001">
    <property type="entry name" value="NPC intracellular cholesterol transporter 2"/>
    <property type="match status" value="1"/>
</dbReference>
<dbReference type="Proteomes" id="UP000054324">
    <property type="component" value="Unassembled WGS sequence"/>
</dbReference>
<dbReference type="CTD" id="20325422"/>
<evidence type="ECO:0000256" key="1">
    <source>
        <dbReference type="ARBA" id="ARBA00004613"/>
    </source>
</evidence>
<dbReference type="AlphaFoldDB" id="A0A074Z3N8"/>
<keyword evidence="6" id="KW-1185">Reference proteome</keyword>
<evidence type="ECO:0000313" key="6">
    <source>
        <dbReference type="Proteomes" id="UP000054324"/>
    </source>
</evidence>
<comment type="similarity">
    <text evidence="2">Belongs to the NPC2 family.</text>
</comment>
<comment type="subcellular location">
    <subcellularLocation>
        <location evidence="1">Secreted</location>
    </subcellularLocation>
</comment>
<dbReference type="EMBL" id="KL597088">
    <property type="protein sequence ID" value="KER20137.1"/>
    <property type="molecule type" value="Genomic_DNA"/>
</dbReference>
<feature type="domain" description="MD-2-related lipid-recognition" evidence="4">
    <location>
        <begin position="77"/>
        <end position="194"/>
    </location>
</feature>
<dbReference type="PANTHER" id="PTHR11306">
    <property type="entry name" value="NIEMANN PICK TYPE C2 PROTEIN NPC2-RELATED"/>
    <property type="match status" value="1"/>
</dbReference>
<evidence type="ECO:0000256" key="3">
    <source>
        <dbReference type="ARBA" id="ARBA00022525"/>
    </source>
</evidence>
<dbReference type="PANTHER" id="PTHR11306:SF68">
    <property type="entry name" value="NPC INTRACELLULAR CHOLESTEROL TRANSPORTER 2"/>
    <property type="match status" value="1"/>
</dbReference>
<dbReference type="InterPro" id="IPR014756">
    <property type="entry name" value="Ig_E-set"/>
</dbReference>
<dbReference type="InterPro" id="IPR039670">
    <property type="entry name" value="NPC2-like"/>
</dbReference>
<dbReference type="GO" id="GO:0015918">
    <property type="term" value="P:sterol transport"/>
    <property type="evidence" value="ECO:0007669"/>
    <property type="project" value="InterPro"/>
</dbReference>
<name>A0A074Z3N8_OPIVI</name>
<gene>
    <name evidence="5" type="ORF">T265_11254</name>
</gene>
<dbReference type="SUPFAM" id="SSF81296">
    <property type="entry name" value="E set domains"/>
    <property type="match status" value="1"/>
</dbReference>
<dbReference type="GO" id="GO:0005576">
    <property type="term" value="C:extracellular region"/>
    <property type="evidence" value="ECO:0007669"/>
    <property type="project" value="UniProtKB-SubCell"/>
</dbReference>
<dbReference type="InterPro" id="IPR003172">
    <property type="entry name" value="ML_dom"/>
</dbReference>
<keyword evidence="3" id="KW-0964">Secreted</keyword>
<evidence type="ECO:0000256" key="2">
    <source>
        <dbReference type="ARBA" id="ARBA00006370"/>
    </source>
</evidence>
<sequence>MRIKARDYKLQKSKAVGIADQHKGTQTTTQQRLQTDQFCWRRDGDHHKQQLPLSFHERFGTVNSTFAADEYNFARSRNVQILSVGVNPCNSSEPCVLFKGETASINITFKAEKDIVAGDAVVQGIYNNQTIPLPFPDKTVCSHLTPQCPIKEGKTYSFSHTHLVSQDFQLVSLEIRWELLDSDKMPFVCVQFPVQIDQTTIGEVITRYFNVESLIINNRMSLHLWFCVLILYAVTKADSQESCEPTHPELWVNCHFGEYRWALLENSRLTEIPLERFSAETLGYCLKICEKTSPCMMAEYVYEARRCRLGGFQSPVSSFTDYPMTDIFVLERCRRVPKPGFLVHGLPND</sequence>
<dbReference type="Pfam" id="PF02221">
    <property type="entry name" value="E1_DerP2_DerF2"/>
    <property type="match status" value="1"/>
</dbReference>
<proteinExistence type="inferred from homology"/>
<reference evidence="5 6" key="1">
    <citation type="submission" date="2013-11" db="EMBL/GenBank/DDBJ databases">
        <title>Opisthorchis viverrini - life in the bile duct.</title>
        <authorList>
            <person name="Young N.D."/>
            <person name="Nagarajan N."/>
            <person name="Lin S.J."/>
            <person name="Korhonen P.K."/>
            <person name="Jex A.R."/>
            <person name="Hall R.S."/>
            <person name="Safavi-Hemami H."/>
            <person name="Kaewkong W."/>
            <person name="Bertrand D."/>
            <person name="Gao S."/>
            <person name="Seet Q."/>
            <person name="Wongkham S."/>
            <person name="Teh B.T."/>
            <person name="Wongkham C."/>
            <person name="Intapan P.M."/>
            <person name="Maleewong W."/>
            <person name="Yang X."/>
            <person name="Hu M."/>
            <person name="Wang Z."/>
            <person name="Hofmann A."/>
            <person name="Sternberg P.W."/>
            <person name="Tan P."/>
            <person name="Wang J."/>
            <person name="Gasser R.B."/>
        </authorList>
    </citation>
    <scope>NUCLEOTIDE SEQUENCE [LARGE SCALE GENOMIC DNA]</scope>
</reference>
<dbReference type="KEGG" id="ovi:T265_11254"/>
<dbReference type="SMART" id="SM00737">
    <property type="entry name" value="ML"/>
    <property type="match status" value="1"/>
</dbReference>
<dbReference type="STRING" id="6198.A0A074Z3N8"/>
<dbReference type="Gene3D" id="2.60.40.770">
    <property type="match status" value="1"/>
</dbReference>
<dbReference type="GO" id="GO:0032934">
    <property type="term" value="F:sterol binding"/>
    <property type="evidence" value="ECO:0007669"/>
    <property type="project" value="InterPro"/>
</dbReference>
<dbReference type="RefSeq" id="XP_009176125.1">
    <property type="nucleotide sequence ID" value="XM_009177861.1"/>
</dbReference>
<organism evidence="5 6">
    <name type="scientific">Opisthorchis viverrini</name>
    <name type="common">Southeast Asian liver fluke</name>
    <dbReference type="NCBI Taxonomy" id="6198"/>
    <lineage>
        <taxon>Eukaryota</taxon>
        <taxon>Metazoa</taxon>
        <taxon>Spiralia</taxon>
        <taxon>Lophotrochozoa</taxon>
        <taxon>Platyhelminthes</taxon>
        <taxon>Trematoda</taxon>
        <taxon>Digenea</taxon>
        <taxon>Opisthorchiida</taxon>
        <taxon>Opisthorchiata</taxon>
        <taxon>Opisthorchiidae</taxon>
        <taxon>Opisthorchis</taxon>
    </lineage>
</organism>
<evidence type="ECO:0000259" key="4">
    <source>
        <dbReference type="SMART" id="SM00737"/>
    </source>
</evidence>
<protein>
    <recommendedName>
        <fullName evidence="4">MD-2-related lipid-recognition domain-containing protein</fullName>
    </recommendedName>
</protein>